<sequence>MKITSTRRLFLAGTGVVGSAAALAACGGQQTAEEQQSQAAEENSQAAEEQSELPGTAWERMDYDEVPDGGTLKKAILTFPANWNREQVDGNNADTTEIAAPCGAGAEISIDEAGEKTLNPDYIESAELTSEDPQVVTVKYNPNAKWDNGDPIVVADLIAAWKALNGSNEEFLVVSTVGWDQIESIEQGDDEYSATITFASPFIDWITVLHPVAPAAVYADPETFNTGYASEPTPGKGPFKVANLDTSGGVVTLERNPEWWGRAPKLESLIFQVVDQTTQPQSFANGEIDWLDVGTGDVLSQAKTRSDANIQTSGGLTWTHLTLNVKGGGGALEDVKVREAIARGIDRDAIGRAVVGPLEAPIVLVDNFVYMPGQDGYEDSFGGLTFDAEAAGALLDEAGWALEGDKRTKDGKTLDLSIVIPADTKSNSDRARQVQTNLNAIGMNVELQTVPSDGYFPDYVMPKSFDMVTFSWVGTAYPESSSVNLVYPLDSGQNFTNFADDRLGPLNEQIKAAFDVDERHKVANEISTIIAESFAIIPLYATPNIVAIKQGVVNTGASLFETTDWTQVGISA</sequence>
<dbReference type="Pfam" id="PF00496">
    <property type="entry name" value="SBP_bac_5"/>
    <property type="match status" value="1"/>
</dbReference>
<evidence type="ECO:0000313" key="4">
    <source>
        <dbReference type="EMBL" id="MBB5832244.1"/>
    </source>
</evidence>
<accession>A0A841AGM8</accession>
<reference evidence="4 5" key="1">
    <citation type="submission" date="2020-08" db="EMBL/GenBank/DDBJ databases">
        <title>Sequencing the genomes of 1000 actinobacteria strains.</title>
        <authorList>
            <person name="Klenk H.-P."/>
        </authorList>
    </citation>
    <scope>NUCLEOTIDE SEQUENCE [LARGE SCALE GENOMIC DNA]</scope>
    <source>
        <strain evidence="4 5">DSM 28796</strain>
    </source>
</reference>
<dbReference type="GO" id="GO:1904680">
    <property type="term" value="F:peptide transmembrane transporter activity"/>
    <property type="evidence" value="ECO:0007669"/>
    <property type="project" value="TreeGrafter"/>
</dbReference>
<protein>
    <submittedName>
        <fullName evidence="4">Peptide/nickel transport system substrate-binding protein</fullName>
    </submittedName>
</protein>
<dbReference type="PROSITE" id="PS51318">
    <property type="entry name" value="TAT"/>
    <property type="match status" value="1"/>
</dbReference>
<keyword evidence="2" id="KW-0732">Signal</keyword>
<dbReference type="GO" id="GO:0043190">
    <property type="term" value="C:ATP-binding cassette (ABC) transporter complex"/>
    <property type="evidence" value="ECO:0007669"/>
    <property type="project" value="InterPro"/>
</dbReference>
<name>A0A841AGM8_9MICO</name>
<evidence type="ECO:0000259" key="3">
    <source>
        <dbReference type="Pfam" id="PF00496"/>
    </source>
</evidence>
<dbReference type="Gene3D" id="3.40.190.10">
    <property type="entry name" value="Periplasmic binding protein-like II"/>
    <property type="match status" value="1"/>
</dbReference>
<organism evidence="4 5">
    <name type="scientific">Brachybacterium aquaticum</name>
    <dbReference type="NCBI Taxonomy" id="1432564"/>
    <lineage>
        <taxon>Bacteria</taxon>
        <taxon>Bacillati</taxon>
        <taxon>Actinomycetota</taxon>
        <taxon>Actinomycetes</taxon>
        <taxon>Micrococcales</taxon>
        <taxon>Dermabacteraceae</taxon>
        <taxon>Brachybacterium</taxon>
    </lineage>
</organism>
<evidence type="ECO:0000256" key="2">
    <source>
        <dbReference type="SAM" id="SignalP"/>
    </source>
</evidence>
<dbReference type="SUPFAM" id="SSF53850">
    <property type="entry name" value="Periplasmic binding protein-like II"/>
    <property type="match status" value="1"/>
</dbReference>
<dbReference type="RefSeq" id="WP_184325598.1">
    <property type="nucleotide sequence ID" value="NZ_JACHLZ010000001.1"/>
</dbReference>
<evidence type="ECO:0000313" key="5">
    <source>
        <dbReference type="Proteomes" id="UP000588158"/>
    </source>
</evidence>
<dbReference type="InterPro" id="IPR000914">
    <property type="entry name" value="SBP_5_dom"/>
</dbReference>
<keyword evidence="5" id="KW-1185">Reference proteome</keyword>
<comment type="caution">
    <text evidence="4">The sequence shown here is derived from an EMBL/GenBank/DDBJ whole genome shotgun (WGS) entry which is preliminary data.</text>
</comment>
<gene>
    <name evidence="4" type="ORF">HNR70_002057</name>
</gene>
<feature type="signal peptide" evidence="2">
    <location>
        <begin position="1"/>
        <end position="24"/>
    </location>
</feature>
<dbReference type="InterPro" id="IPR039424">
    <property type="entry name" value="SBP_5"/>
</dbReference>
<evidence type="ECO:0000256" key="1">
    <source>
        <dbReference type="SAM" id="MobiDB-lite"/>
    </source>
</evidence>
<dbReference type="GO" id="GO:0015833">
    <property type="term" value="P:peptide transport"/>
    <property type="evidence" value="ECO:0007669"/>
    <property type="project" value="TreeGrafter"/>
</dbReference>
<dbReference type="EMBL" id="JACHLZ010000001">
    <property type="protein sequence ID" value="MBB5832244.1"/>
    <property type="molecule type" value="Genomic_DNA"/>
</dbReference>
<dbReference type="GO" id="GO:0042597">
    <property type="term" value="C:periplasmic space"/>
    <property type="evidence" value="ECO:0007669"/>
    <property type="project" value="UniProtKB-ARBA"/>
</dbReference>
<feature type="region of interest" description="Disordered" evidence="1">
    <location>
        <begin position="28"/>
        <end position="56"/>
    </location>
</feature>
<dbReference type="PROSITE" id="PS51257">
    <property type="entry name" value="PROKAR_LIPOPROTEIN"/>
    <property type="match status" value="1"/>
</dbReference>
<feature type="compositionally biased region" description="Low complexity" evidence="1">
    <location>
        <begin position="29"/>
        <end position="48"/>
    </location>
</feature>
<dbReference type="Proteomes" id="UP000588158">
    <property type="component" value="Unassembled WGS sequence"/>
</dbReference>
<dbReference type="Gene3D" id="3.10.105.10">
    <property type="entry name" value="Dipeptide-binding Protein, Domain 3"/>
    <property type="match status" value="1"/>
</dbReference>
<dbReference type="Gene3D" id="3.90.76.10">
    <property type="entry name" value="Dipeptide-binding Protein, Domain 1"/>
    <property type="match status" value="1"/>
</dbReference>
<feature type="chain" id="PRO_5032747590" evidence="2">
    <location>
        <begin position="25"/>
        <end position="572"/>
    </location>
</feature>
<feature type="domain" description="Solute-binding protein family 5" evidence="3">
    <location>
        <begin position="118"/>
        <end position="486"/>
    </location>
</feature>
<dbReference type="PANTHER" id="PTHR30290:SF65">
    <property type="entry name" value="MONOACYL PHOSPHATIDYLINOSITOL TETRAMANNOSIDE-BINDING PROTEIN LPQW-RELATED"/>
    <property type="match status" value="1"/>
</dbReference>
<dbReference type="InterPro" id="IPR006311">
    <property type="entry name" value="TAT_signal"/>
</dbReference>
<proteinExistence type="predicted"/>
<dbReference type="AlphaFoldDB" id="A0A841AGM8"/>
<dbReference type="CDD" id="cd08501">
    <property type="entry name" value="PBP2_Lpqw"/>
    <property type="match status" value="1"/>
</dbReference>
<dbReference type="PANTHER" id="PTHR30290">
    <property type="entry name" value="PERIPLASMIC BINDING COMPONENT OF ABC TRANSPORTER"/>
    <property type="match status" value="1"/>
</dbReference>